<keyword evidence="3" id="KW-0804">Transcription</keyword>
<evidence type="ECO:0000259" key="4">
    <source>
        <dbReference type="PROSITE" id="PS51118"/>
    </source>
</evidence>
<dbReference type="InterPro" id="IPR036390">
    <property type="entry name" value="WH_DNA-bd_sf"/>
</dbReference>
<evidence type="ECO:0000313" key="5">
    <source>
        <dbReference type="EMBL" id="MCL2912424.1"/>
    </source>
</evidence>
<dbReference type="InterPro" id="IPR011991">
    <property type="entry name" value="ArsR-like_HTH"/>
</dbReference>
<sequence length="111" mass="12545">MPVDKKRKEMGCPVEATLAVISGRWKVLAIYHLLQGEKRFGELTRSLDGVAPRTLSKQLRELEADGILSRKDFGETPPKVEYSLTKLGKSLEPVLLSMESWGIEQEKRHNP</sequence>
<dbReference type="InterPro" id="IPR002577">
    <property type="entry name" value="HTH_HxlR"/>
</dbReference>
<dbReference type="SUPFAM" id="SSF46785">
    <property type="entry name" value="Winged helix' DNA-binding domain"/>
    <property type="match status" value="1"/>
</dbReference>
<gene>
    <name evidence="5" type="ORF">L2725_01275</name>
</gene>
<evidence type="ECO:0000256" key="3">
    <source>
        <dbReference type="ARBA" id="ARBA00023163"/>
    </source>
</evidence>
<dbReference type="CDD" id="cd00090">
    <property type="entry name" value="HTH_ARSR"/>
    <property type="match status" value="1"/>
</dbReference>
<keyword evidence="2" id="KW-0238">DNA-binding</keyword>
<feature type="domain" description="HTH hxlR-type" evidence="4">
    <location>
        <begin position="12"/>
        <end position="110"/>
    </location>
</feature>
<evidence type="ECO:0000313" key="6">
    <source>
        <dbReference type="Proteomes" id="UP001202831"/>
    </source>
</evidence>
<dbReference type="Proteomes" id="UP001202831">
    <property type="component" value="Unassembled WGS sequence"/>
</dbReference>
<keyword evidence="1" id="KW-0805">Transcription regulation</keyword>
<dbReference type="Gene3D" id="1.10.10.10">
    <property type="entry name" value="Winged helix-like DNA-binding domain superfamily/Winged helix DNA-binding domain"/>
    <property type="match status" value="1"/>
</dbReference>
<dbReference type="Pfam" id="PF01638">
    <property type="entry name" value="HxlR"/>
    <property type="match status" value="1"/>
</dbReference>
<evidence type="ECO:0000256" key="2">
    <source>
        <dbReference type="ARBA" id="ARBA00023125"/>
    </source>
</evidence>
<protein>
    <submittedName>
        <fullName evidence="5">Helix-turn-helix transcriptional regulator</fullName>
    </submittedName>
</protein>
<dbReference type="EMBL" id="JAKIKT010000001">
    <property type="protein sequence ID" value="MCL2912424.1"/>
    <property type="molecule type" value="Genomic_DNA"/>
</dbReference>
<evidence type="ECO:0000256" key="1">
    <source>
        <dbReference type="ARBA" id="ARBA00023015"/>
    </source>
</evidence>
<organism evidence="5 6">
    <name type="scientific">Shewanella corallii</name>
    <dbReference type="NCBI Taxonomy" id="560080"/>
    <lineage>
        <taxon>Bacteria</taxon>
        <taxon>Pseudomonadati</taxon>
        <taxon>Pseudomonadota</taxon>
        <taxon>Gammaproteobacteria</taxon>
        <taxon>Alteromonadales</taxon>
        <taxon>Shewanellaceae</taxon>
        <taxon>Shewanella</taxon>
    </lineage>
</organism>
<comment type="caution">
    <text evidence="5">The sequence shown here is derived from an EMBL/GenBank/DDBJ whole genome shotgun (WGS) entry which is preliminary data.</text>
</comment>
<name>A0ABT0N1X5_9GAMM</name>
<accession>A0ABT0N1X5</accession>
<dbReference type="PANTHER" id="PTHR33204">
    <property type="entry name" value="TRANSCRIPTIONAL REGULATOR, MARR FAMILY"/>
    <property type="match status" value="1"/>
</dbReference>
<dbReference type="PROSITE" id="PS51118">
    <property type="entry name" value="HTH_HXLR"/>
    <property type="match status" value="1"/>
</dbReference>
<dbReference type="RefSeq" id="WP_249247246.1">
    <property type="nucleotide sequence ID" value="NZ_JAKIKT010000001.1"/>
</dbReference>
<reference evidence="5 6" key="1">
    <citation type="submission" date="2022-01" db="EMBL/GenBank/DDBJ databases">
        <title>Whole genome-based taxonomy of the Shewanellaceae.</title>
        <authorList>
            <person name="Martin-Rodriguez A.J."/>
        </authorList>
    </citation>
    <scope>NUCLEOTIDE SEQUENCE [LARGE SCALE GENOMIC DNA]</scope>
    <source>
        <strain evidence="5 6">DSM 21332</strain>
    </source>
</reference>
<proteinExistence type="predicted"/>
<dbReference type="PANTHER" id="PTHR33204:SF29">
    <property type="entry name" value="TRANSCRIPTIONAL REGULATOR"/>
    <property type="match status" value="1"/>
</dbReference>
<keyword evidence="6" id="KW-1185">Reference proteome</keyword>
<dbReference type="InterPro" id="IPR036388">
    <property type="entry name" value="WH-like_DNA-bd_sf"/>
</dbReference>